<dbReference type="eggNOG" id="COG3021">
    <property type="taxonomic scope" value="Bacteria"/>
</dbReference>
<evidence type="ECO:0000313" key="4">
    <source>
        <dbReference type="Proteomes" id="UP000008963"/>
    </source>
</evidence>
<feature type="signal peptide" evidence="1">
    <location>
        <begin position="1"/>
        <end position="23"/>
    </location>
</feature>
<proteinExistence type="predicted"/>
<dbReference type="SUPFAM" id="SSF56219">
    <property type="entry name" value="DNase I-like"/>
    <property type="match status" value="1"/>
</dbReference>
<keyword evidence="3" id="KW-0378">Hydrolase</keyword>
<organism evidence="3 4">
    <name type="scientific">Halobacteriovorax marinus (strain ATCC BAA-682 / DSM 15412 / SJ)</name>
    <name type="common">Bacteriovorax marinus</name>
    <dbReference type="NCBI Taxonomy" id="862908"/>
    <lineage>
        <taxon>Bacteria</taxon>
        <taxon>Pseudomonadati</taxon>
        <taxon>Bdellovibrionota</taxon>
        <taxon>Bacteriovoracia</taxon>
        <taxon>Bacteriovoracales</taxon>
        <taxon>Halobacteriovoraceae</taxon>
        <taxon>Halobacteriovorax</taxon>
    </lineage>
</organism>
<gene>
    <name evidence="3" type="ordered locus">BMS_0685</name>
</gene>
<dbReference type="GO" id="GO:0004519">
    <property type="term" value="F:endonuclease activity"/>
    <property type="evidence" value="ECO:0007669"/>
    <property type="project" value="UniProtKB-KW"/>
</dbReference>
<name>E1X5M3_HALMS</name>
<dbReference type="Gene3D" id="3.60.10.10">
    <property type="entry name" value="Endonuclease/exonuclease/phosphatase"/>
    <property type="match status" value="1"/>
</dbReference>
<dbReference type="KEGG" id="bmx:BMS_0685"/>
<dbReference type="Pfam" id="PF03372">
    <property type="entry name" value="Exo_endo_phos"/>
    <property type="match status" value="1"/>
</dbReference>
<dbReference type="NCBIfam" id="NF003842">
    <property type="entry name" value="PRK05421.1-4"/>
    <property type="match status" value="1"/>
</dbReference>
<dbReference type="EMBL" id="FQ312005">
    <property type="protein sequence ID" value="CBW25590.1"/>
    <property type="molecule type" value="Genomic_DNA"/>
</dbReference>
<sequence>MNKLFRKSLVSVFALLMANTGFAYTSIAGYTTPPLDEIHMVTGRASKDALDPNDISLLIWNIYKGKKESFKNDFPKIIEDKDLILIQETDSNPQLQDAYSEVSGFRFDTGISFTYAKYPNSFSGSAIASRVNPTNVELFRTKYREPIVSTHKVITTATYPMENRAEELLTISIHAINFSPIQGFFHQLEQTSELIKNHKGPIVFGGDFNCRSWTKTNYMRNFFKRHGFEEVTYKEDTRYRSGMTGRIIDYIFIKDLKLHSSRVHGELESSDHKAMSIRVSYP</sequence>
<evidence type="ECO:0000256" key="1">
    <source>
        <dbReference type="SAM" id="SignalP"/>
    </source>
</evidence>
<evidence type="ECO:0000259" key="2">
    <source>
        <dbReference type="Pfam" id="PF03372"/>
    </source>
</evidence>
<dbReference type="HOGENOM" id="CLU_083563_0_0_7"/>
<keyword evidence="1" id="KW-0732">Signal</keyword>
<dbReference type="AlphaFoldDB" id="E1X5M3"/>
<dbReference type="STRING" id="862908.BMS_0685"/>
<evidence type="ECO:0000313" key="3">
    <source>
        <dbReference type="EMBL" id="CBW25590.1"/>
    </source>
</evidence>
<feature type="domain" description="Endonuclease/exonuclease/phosphatase" evidence="2">
    <location>
        <begin position="60"/>
        <end position="272"/>
    </location>
</feature>
<dbReference type="InterPro" id="IPR036691">
    <property type="entry name" value="Endo/exonu/phosph_ase_sf"/>
</dbReference>
<keyword evidence="4" id="KW-1185">Reference proteome</keyword>
<dbReference type="InterPro" id="IPR005135">
    <property type="entry name" value="Endo/exonuclease/phosphatase"/>
</dbReference>
<reference evidence="4" key="1">
    <citation type="journal article" date="2013" name="ISME J.">
        <title>A small predatory core genome in the divergent marine Bacteriovorax marinus SJ and the terrestrial Bdellovibrio bacteriovorus.</title>
        <authorList>
            <person name="Crossman L.C."/>
            <person name="Chen H."/>
            <person name="Cerdeno-Tarraga A.M."/>
            <person name="Brooks K."/>
            <person name="Quail M.A."/>
            <person name="Pineiro S.A."/>
            <person name="Hobley L."/>
            <person name="Sockett R.E."/>
            <person name="Bentley S.D."/>
            <person name="Parkhill J."/>
            <person name="Williams H.N."/>
            <person name="Stine O.C."/>
        </authorList>
    </citation>
    <scope>NUCLEOTIDE SEQUENCE [LARGE SCALE GENOMIC DNA]</scope>
    <source>
        <strain evidence="4">ATCC BAA-682 / DSM 15412 / SJ</strain>
    </source>
</reference>
<protein>
    <submittedName>
        <fullName evidence="3">Endonuclease/exonuclease/phosphatase family protein</fullName>
    </submittedName>
</protein>
<accession>E1X5M3</accession>
<dbReference type="Proteomes" id="UP000008963">
    <property type="component" value="Chromosome"/>
</dbReference>
<keyword evidence="3" id="KW-0255">Endonuclease</keyword>
<feature type="chain" id="PRO_5003154936" evidence="1">
    <location>
        <begin position="24"/>
        <end position="282"/>
    </location>
</feature>
<dbReference type="OrthoDB" id="5291591at2"/>
<dbReference type="PATRIC" id="fig|862908.3.peg.658"/>
<dbReference type="RefSeq" id="WP_014243376.1">
    <property type="nucleotide sequence ID" value="NC_016620.1"/>
</dbReference>
<keyword evidence="3" id="KW-0540">Nuclease</keyword>